<dbReference type="EMBL" id="CP011542">
    <property type="protein sequence ID" value="AKK04732.1"/>
    <property type="molecule type" value="Genomic_DNA"/>
</dbReference>
<gene>
    <name evidence="1" type="ORF">CMUST_01935</name>
</gene>
<reference evidence="2" key="2">
    <citation type="submission" date="2015-05" db="EMBL/GenBank/DDBJ databases">
        <title>Complete genome sequence of Corynebacterium mustelae DSM 45274, isolated from various tissues of a male ferret with lethal sepsis.</title>
        <authorList>
            <person name="Ruckert C."/>
            <person name="Albersmeier A."/>
            <person name="Winkler A."/>
            <person name="Tauch A."/>
        </authorList>
    </citation>
    <scope>NUCLEOTIDE SEQUENCE [LARGE SCALE GENOMIC DNA]</scope>
    <source>
        <strain evidence="2">DSM 45274</strain>
    </source>
</reference>
<organism evidence="1 2">
    <name type="scientific">Corynebacterium mustelae</name>
    <dbReference type="NCBI Taxonomy" id="571915"/>
    <lineage>
        <taxon>Bacteria</taxon>
        <taxon>Bacillati</taxon>
        <taxon>Actinomycetota</taxon>
        <taxon>Actinomycetes</taxon>
        <taxon>Mycobacteriales</taxon>
        <taxon>Corynebacteriaceae</taxon>
        <taxon>Corynebacterium</taxon>
    </lineage>
</organism>
<dbReference type="AlphaFoldDB" id="A0A0G3H0Z2"/>
<proteinExistence type="predicted"/>
<dbReference type="PATRIC" id="fig|571915.4.peg.409"/>
<dbReference type="KEGG" id="cmv:CMUST_01935"/>
<evidence type="ECO:0000313" key="1">
    <source>
        <dbReference type="EMBL" id="AKK04732.1"/>
    </source>
</evidence>
<dbReference type="OrthoDB" id="4966318at2"/>
<sequence>MYTPPLRSHCLATLITKDVAIDTAVTTLKRALPRTDPMHVVGASKSYFPLLGLAFQLRSNSGPARRLSGTTMHVAVDRCSGTPIITSQWPLSPDCGTPSGALDCSQLKFRVDIPTAIDSARHAVTASLMRRLKLAAAFDLEVVECWWPLWKPNWCVQFLGHDVLVDAITGNTSVRTTAQAKAS</sequence>
<name>A0A0G3H0Z2_9CORY</name>
<evidence type="ECO:0000313" key="2">
    <source>
        <dbReference type="Proteomes" id="UP000035199"/>
    </source>
</evidence>
<protein>
    <submittedName>
        <fullName evidence="1">Uncharacterized protein</fullName>
    </submittedName>
</protein>
<accession>A0A0G3H0Z2</accession>
<dbReference type="Proteomes" id="UP000035199">
    <property type="component" value="Chromosome"/>
</dbReference>
<keyword evidence="2" id="KW-1185">Reference proteome</keyword>
<dbReference type="STRING" id="571915.CMUST_01935"/>
<reference evidence="1 2" key="1">
    <citation type="journal article" date="2015" name="Genome Announc.">
        <title>Complete Genome Sequence of the Type Strain Corynebacterium mustelae DSM 45274, Isolated from Various Tissues of a Male Ferret with Lethal Sepsis.</title>
        <authorList>
            <person name="Ruckert C."/>
            <person name="Eimer J."/>
            <person name="Winkler A."/>
            <person name="Tauch A."/>
        </authorList>
    </citation>
    <scope>NUCLEOTIDE SEQUENCE [LARGE SCALE GENOMIC DNA]</scope>
    <source>
        <strain evidence="1 2">DSM 45274</strain>
    </source>
</reference>